<evidence type="ECO:0000256" key="1">
    <source>
        <dbReference type="ARBA" id="ARBA00001933"/>
    </source>
</evidence>
<evidence type="ECO:0000256" key="4">
    <source>
        <dbReference type="ARBA" id="ARBA00022898"/>
    </source>
</evidence>
<evidence type="ECO:0000256" key="5">
    <source>
        <dbReference type="ARBA" id="ARBA00047931"/>
    </source>
</evidence>
<evidence type="ECO:0000259" key="6">
    <source>
        <dbReference type="Pfam" id="PF00291"/>
    </source>
</evidence>
<organism evidence="7">
    <name type="scientific">Providencia stuartii</name>
    <dbReference type="NCBI Taxonomy" id="588"/>
    <lineage>
        <taxon>Bacteria</taxon>
        <taxon>Pseudomonadati</taxon>
        <taxon>Pseudomonadota</taxon>
        <taxon>Gammaproteobacteria</taxon>
        <taxon>Enterobacterales</taxon>
        <taxon>Morganellaceae</taxon>
        <taxon>Providencia</taxon>
    </lineage>
</organism>
<dbReference type="AlphaFoldDB" id="A0AAI9DAN2"/>
<dbReference type="InterPro" id="IPR050214">
    <property type="entry name" value="Cys_Synth/Cystath_Beta-Synth"/>
</dbReference>
<evidence type="ECO:0000256" key="3">
    <source>
        <dbReference type="ARBA" id="ARBA00012681"/>
    </source>
</evidence>
<keyword evidence="4" id="KW-0663">Pyridoxal phosphate</keyword>
<evidence type="ECO:0000256" key="2">
    <source>
        <dbReference type="ARBA" id="ARBA00004962"/>
    </source>
</evidence>
<sequence>MLWRNILIYDHIAEALKEPKIVKLENNFYLARFESMKIYSTLYAVKSLLEREIINRHSILIDSSSGIYAYALALACHKYQLKCHIIASKTVEPSMKTQIELLGAYVEGVPSAGSLKLDQSYRVEKVEQLLKENSNYYWMQQYHDDIHYGGYEAFANIILNDINTEKLTIVGGIGSGCSTGALGVFLRQKGTKVTLCGIQPFGSVTFGAQDVYDPEIIIAGIGSAIDFRNVKYENYDSIDWLSFDCCLSGTIELIKRYAIYAGLSSGGSYCVGKYLFQHNPSTPCLVIAPDTGHRYAGSVFARHHEAKPLEQFKPQIINHANELALPWSRYLWDRKEKSHLCEFTSLIHIES</sequence>
<comment type="pathway">
    <text evidence="2">Amino-acid biosynthesis; L-cysteine biosynthesis; L-cysteine from L-serine: step 2/2.</text>
</comment>
<dbReference type="Pfam" id="PF00291">
    <property type="entry name" value="PALP"/>
    <property type="match status" value="1"/>
</dbReference>
<protein>
    <recommendedName>
        <fullName evidence="3">cysteine synthase</fullName>
        <ecNumber evidence="3">2.5.1.47</ecNumber>
    </recommendedName>
</protein>
<dbReference type="EC" id="2.5.1.47" evidence="3"/>
<dbReference type="InterPro" id="IPR001926">
    <property type="entry name" value="TrpB-like_PALP"/>
</dbReference>
<reference evidence="7" key="1">
    <citation type="submission" date="2024-02" db="EMBL/GenBank/DDBJ databases">
        <authorList>
            <consortium name="Clinical and Environmental Microbiology Branch: Whole genome sequencing antimicrobial resistance pathogens in the healthcare setting"/>
        </authorList>
    </citation>
    <scope>NUCLEOTIDE SEQUENCE</scope>
    <source>
        <strain evidence="7">2021GO-0154</strain>
    </source>
</reference>
<proteinExistence type="predicted"/>
<dbReference type="InterPro" id="IPR036052">
    <property type="entry name" value="TrpB-like_PALP_sf"/>
</dbReference>
<dbReference type="SUPFAM" id="SSF53686">
    <property type="entry name" value="Tryptophan synthase beta subunit-like PLP-dependent enzymes"/>
    <property type="match status" value="1"/>
</dbReference>
<gene>
    <name evidence="7" type="ORF">RG298_001322</name>
</gene>
<dbReference type="PANTHER" id="PTHR10314">
    <property type="entry name" value="CYSTATHIONINE BETA-SYNTHASE"/>
    <property type="match status" value="1"/>
</dbReference>
<dbReference type="Gene3D" id="3.40.50.1100">
    <property type="match status" value="2"/>
</dbReference>
<dbReference type="GO" id="GO:0004124">
    <property type="term" value="F:cysteine synthase activity"/>
    <property type="evidence" value="ECO:0007669"/>
    <property type="project" value="UniProtKB-EC"/>
</dbReference>
<feature type="domain" description="Tryptophan synthase beta chain-like PALP" evidence="6">
    <location>
        <begin position="14"/>
        <end position="271"/>
    </location>
</feature>
<evidence type="ECO:0000313" key="7">
    <source>
        <dbReference type="EMBL" id="EMJ5133630.1"/>
    </source>
</evidence>
<accession>A0AAI9DAN2</accession>
<comment type="caution">
    <text evidence="7">The sequence shown here is derived from an EMBL/GenBank/DDBJ whole genome shotgun (WGS) entry which is preliminary data.</text>
</comment>
<name>A0AAI9DAN2_PROST</name>
<dbReference type="EMBL" id="ABMABF030000004">
    <property type="protein sequence ID" value="EMJ5133630.1"/>
    <property type="molecule type" value="Genomic_DNA"/>
</dbReference>
<comment type="cofactor">
    <cofactor evidence="1">
        <name>pyridoxal 5'-phosphate</name>
        <dbReference type="ChEBI" id="CHEBI:597326"/>
    </cofactor>
</comment>
<comment type="catalytic activity">
    <reaction evidence="5">
        <text>O-acetyl-L-serine + hydrogen sulfide = L-cysteine + acetate</text>
        <dbReference type="Rhea" id="RHEA:14829"/>
        <dbReference type="ChEBI" id="CHEBI:29919"/>
        <dbReference type="ChEBI" id="CHEBI:30089"/>
        <dbReference type="ChEBI" id="CHEBI:35235"/>
        <dbReference type="ChEBI" id="CHEBI:58340"/>
        <dbReference type="EC" id="2.5.1.47"/>
    </reaction>
</comment>